<proteinExistence type="predicted"/>
<evidence type="ECO:0000259" key="2">
    <source>
        <dbReference type="PROSITE" id="PS50222"/>
    </source>
</evidence>
<dbReference type="PROSITE" id="PS50222">
    <property type="entry name" value="EF_HAND_2"/>
    <property type="match status" value="1"/>
</dbReference>
<sequence>MARDAAWGRRPVAGALRIPPARIPRMPRIPLLVLFLALAAPSLALAQGGTPGWSPWGGPDSPGGMFGGDPADAIADPVRGAGHDQVWGWLRRRFDLADTDRSGTLEPGEIRARPEARATFRAADADRDGKLTLEELRPLSEQWFRAHDRNGDGMLTRRELSRP</sequence>
<reference evidence="4" key="1">
    <citation type="submission" date="2018-06" db="EMBL/GenBank/DDBJ databases">
        <authorList>
            <person name="Khan S.A."/>
        </authorList>
    </citation>
    <scope>NUCLEOTIDE SEQUENCE [LARGE SCALE GENOMIC DNA]</scope>
    <source>
        <strain evidence="4">DB-1506</strain>
    </source>
</reference>
<dbReference type="EMBL" id="QLIX01000002">
    <property type="protein sequence ID" value="RAI60146.1"/>
    <property type="molecule type" value="Genomic_DNA"/>
</dbReference>
<dbReference type="OrthoDB" id="7281092at2"/>
<feature type="region of interest" description="Disordered" evidence="1">
    <location>
        <begin position="51"/>
        <end position="73"/>
    </location>
</feature>
<dbReference type="SUPFAM" id="SSF47473">
    <property type="entry name" value="EF-hand"/>
    <property type="match status" value="1"/>
</dbReference>
<dbReference type="AlphaFoldDB" id="A0A327MCL2"/>
<dbReference type="InterPro" id="IPR018247">
    <property type="entry name" value="EF_Hand_1_Ca_BS"/>
</dbReference>
<protein>
    <recommendedName>
        <fullName evidence="2">EF-hand domain-containing protein</fullName>
    </recommendedName>
</protein>
<organism evidence="3 4">
    <name type="scientific">Roseicella frigidaeris</name>
    <dbReference type="NCBI Taxonomy" id="2230885"/>
    <lineage>
        <taxon>Bacteria</taxon>
        <taxon>Pseudomonadati</taxon>
        <taxon>Pseudomonadota</taxon>
        <taxon>Alphaproteobacteria</taxon>
        <taxon>Acetobacterales</taxon>
        <taxon>Roseomonadaceae</taxon>
        <taxon>Roseicella</taxon>
    </lineage>
</organism>
<dbReference type="CDD" id="cd00051">
    <property type="entry name" value="EFh"/>
    <property type="match status" value="2"/>
</dbReference>
<dbReference type="InterPro" id="IPR002048">
    <property type="entry name" value="EF_hand_dom"/>
</dbReference>
<comment type="caution">
    <text evidence="3">The sequence shown here is derived from an EMBL/GenBank/DDBJ whole genome shotgun (WGS) entry which is preliminary data.</text>
</comment>
<dbReference type="Pfam" id="PF13202">
    <property type="entry name" value="EF-hand_5"/>
    <property type="match status" value="3"/>
</dbReference>
<feature type="domain" description="EF-hand" evidence="2">
    <location>
        <begin position="111"/>
        <end position="146"/>
    </location>
</feature>
<evidence type="ECO:0000256" key="1">
    <source>
        <dbReference type="SAM" id="MobiDB-lite"/>
    </source>
</evidence>
<name>A0A327MCL2_9PROT</name>
<evidence type="ECO:0000313" key="4">
    <source>
        <dbReference type="Proteomes" id="UP000249065"/>
    </source>
</evidence>
<keyword evidence="4" id="KW-1185">Reference proteome</keyword>
<dbReference type="Proteomes" id="UP000249065">
    <property type="component" value="Unassembled WGS sequence"/>
</dbReference>
<dbReference type="PROSITE" id="PS00018">
    <property type="entry name" value="EF_HAND_1"/>
    <property type="match status" value="2"/>
</dbReference>
<dbReference type="Gene3D" id="1.10.238.10">
    <property type="entry name" value="EF-hand"/>
    <property type="match status" value="1"/>
</dbReference>
<dbReference type="GO" id="GO:0005509">
    <property type="term" value="F:calcium ion binding"/>
    <property type="evidence" value="ECO:0007669"/>
    <property type="project" value="InterPro"/>
</dbReference>
<accession>A0A327MCL2</accession>
<dbReference type="InterPro" id="IPR011992">
    <property type="entry name" value="EF-hand-dom_pair"/>
</dbReference>
<evidence type="ECO:0000313" key="3">
    <source>
        <dbReference type="EMBL" id="RAI60146.1"/>
    </source>
</evidence>
<gene>
    <name evidence="3" type="ORF">DOO78_03400</name>
</gene>